<feature type="transmembrane region" description="Helical" evidence="5">
    <location>
        <begin position="164"/>
        <end position="182"/>
    </location>
</feature>
<name>V7AHJ9_PHAVU</name>
<dbReference type="GO" id="GO:0016020">
    <property type="term" value="C:membrane"/>
    <property type="evidence" value="ECO:0007669"/>
    <property type="project" value="UniProtKB-SubCell"/>
</dbReference>
<feature type="transmembrane region" description="Helical" evidence="5">
    <location>
        <begin position="254"/>
        <end position="273"/>
    </location>
</feature>
<dbReference type="PANTHER" id="PTHR21576:SF29">
    <property type="entry name" value="NODULIN-LIKE DOMAIN-CONTAINING PROTEIN"/>
    <property type="match status" value="1"/>
</dbReference>
<dbReference type="AlphaFoldDB" id="V7AHJ9"/>
<feature type="transmembrane region" description="Helical" evidence="5">
    <location>
        <begin position="440"/>
        <end position="462"/>
    </location>
</feature>
<dbReference type="CDD" id="cd17354">
    <property type="entry name" value="MFS_Mch1p_like"/>
    <property type="match status" value="1"/>
</dbReference>
<protein>
    <submittedName>
        <fullName evidence="8">Uncharacterized protein</fullName>
    </submittedName>
</protein>
<feature type="domain" description="Nodulin-like" evidence="6">
    <location>
        <begin position="27"/>
        <end position="273"/>
    </location>
</feature>
<gene>
    <name evidence="8" type="ORF">PHAVU_011G118800g</name>
</gene>
<proteinExistence type="predicted"/>
<dbReference type="PANTHER" id="PTHR21576">
    <property type="entry name" value="UNCHARACTERIZED NODULIN-LIKE PROTEIN"/>
    <property type="match status" value="1"/>
</dbReference>
<organism evidence="8 9">
    <name type="scientific">Phaseolus vulgaris</name>
    <name type="common">Kidney bean</name>
    <name type="synonym">French bean</name>
    <dbReference type="NCBI Taxonomy" id="3885"/>
    <lineage>
        <taxon>Eukaryota</taxon>
        <taxon>Viridiplantae</taxon>
        <taxon>Streptophyta</taxon>
        <taxon>Embryophyta</taxon>
        <taxon>Tracheophyta</taxon>
        <taxon>Spermatophyta</taxon>
        <taxon>Magnoliopsida</taxon>
        <taxon>eudicotyledons</taxon>
        <taxon>Gunneridae</taxon>
        <taxon>Pentapetalae</taxon>
        <taxon>rosids</taxon>
        <taxon>fabids</taxon>
        <taxon>Fabales</taxon>
        <taxon>Fabaceae</taxon>
        <taxon>Papilionoideae</taxon>
        <taxon>50 kb inversion clade</taxon>
        <taxon>NPAAA clade</taxon>
        <taxon>indigoferoid/millettioid clade</taxon>
        <taxon>Phaseoleae</taxon>
        <taxon>Phaseolus</taxon>
    </lineage>
</organism>
<evidence type="ECO:0000256" key="1">
    <source>
        <dbReference type="ARBA" id="ARBA00004141"/>
    </source>
</evidence>
<evidence type="ECO:0000313" key="8">
    <source>
        <dbReference type="EMBL" id="ESW04710.1"/>
    </source>
</evidence>
<evidence type="ECO:0000313" key="9">
    <source>
        <dbReference type="Proteomes" id="UP000000226"/>
    </source>
</evidence>
<feature type="transmembrane region" description="Helical" evidence="5">
    <location>
        <begin position="222"/>
        <end position="242"/>
    </location>
</feature>
<dbReference type="InterPro" id="IPR056555">
    <property type="entry name" value="NFD4_C"/>
</dbReference>
<feature type="transmembrane region" description="Helical" evidence="5">
    <location>
        <begin position="474"/>
        <end position="498"/>
    </location>
</feature>
<dbReference type="InterPro" id="IPR010658">
    <property type="entry name" value="Nodulin-like"/>
</dbReference>
<feature type="transmembrane region" description="Helical" evidence="5">
    <location>
        <begin position="531"/>
        <end position="550"/>
    </location>
</feature>
<keyword evidence="3 5" id="KW-1133">Transmembrane helix</keyword>
<evidence type="ECO:0000256" key="4">
    <source>
        <dbReference type="ARBA" id="ARBA00023136"/>
    </source>
</evidence>
<feature type="transmembrane region" description="Helical" evidence="5">
    <location>
        <begin position="92"/>
        <end position="113"/>
    </location>
</feature>
<comment type="subcellular location">
    <subcellularLocation>
        <location evidence="1">Membrane</location>
        <topology evidence="1">Multi-pass membrane protein</topology>
    </subcellularLocation>
</comment>
<dbReference type="Gramene" id="ESW04710">
    <property type="protein sequence ID" value="ESW04710"/>
    <property type="gene ID" value="PHAVU_011G118800g"/>
</dbReference>
<dbReference type="SUPFAM" id="SSF103473">
    <property type="entry name" value="MFS general substrate transporter"/>
    <property type="match status" value="2"/>
</dbReference>
<evidence type="ECO:0000259" key="7">
    <source>
        <dbReference type="Pfam" id="PF23262"/>
    </source>
</evidence>
<dbReference type="InterPro" id="IPR036259">
    <property type="entry name" value="MFS_trans_sf"/>
</dbReference>
<feature type="transmembrane region" description="Helical" evidence="5">
    <location>
        <begin position="188"/>
        <end position="210"/>
    </location>
</feature>
<dbReference type="STRING" id="3885.V7AHJ9"/>
<dbReference type="Proteomes" id="UP000000226">
    <property type="component" value="Chromosome 11"/>
</dbReference>
<sequence>MNIILTNNTNTRQIGVVKFIAQVIKGRWFMLCASFFIMGGSGGSYVFGSYSEVIKSTQGYDQSTLNLLGFFKDLGGNLGAPIGLIGEISPPWLVLLMGSSLNFVGYFMIWLVVTGKILKPPIWQVCLYIAIGVSSQNFANTGIITTCVKNFPESRGTILGVLKGYIGLSGAIMTQLYLAIYGNDSESLILLVAWLPAVIPAIFACVVRFMKVGTKQPNEEKIINQFLFASVVLAIFIMVMIIVQKQVVFSKAAYAGSATGVCILFILPLFIVIRQELSLWNIKEKLALSANEVVIEKPEIVEPKESSPIPEEKTKDPKLSCFANIFNKPERGEDHTILQALVSIDMLLLLTSSFVGYGTNVTVVDNLGQIGKSLGYTGNTVKSFVSLVSIWNYSGRVLSGLVSDTLLRKYKVPRPMLLVFSHFLTCIGHLLIVFPKPGSVYFASVIIGFAFGVLLPMLYALVSELFGLKHFSTLQNCVLMVIPIGSYVLNVRVTGFLYDQEAKNQLKRSGKERLQGTELTCIGTECYKHSLIIMACLSFLAGLTSLIFVARTSKFYKSDIYKKFTHDATSAETKLTTTSVIRYEDKRVNNEGVEH</sequence>
<keyword evidence="4 5" id="KW-0472">Membrane</keyword>
<keyword evidence="9" id="KW-1185">Reference proteome</keyword>
<evidence type="ECO:0000259" key="6">
    <source>
        <dbReference type="Pfam" id="PF06813"/>
    </source>
</evidence>
<dbReference type="EMBL" id="CM002298">
    <property type="protein sequence ID" value="ESW04710.1"/>
    <property type="molecule type" value="Genomic_DNA"/>
</dbReference>
<reference evidence="9" key="1">
    <citation type="journal article" date="2014" name="Nat. Genet.">
        <title>A reference genome for common bean and genome-wide analysis of dual domestications.</title>
        <authorList>
            <person name="Schmutz J."/>
            <person name="McClean P.E."/>
            <person name="Mamidi S."/>
            <person name="Wu G.A."/>
            <person name="Cannon S.B."/>
            <person name="Grimwood J."/>
            <person name="Jenkins J."/>
            <person name="Shu S."/>
            <person name="Song Q."/>
            <person name="Chavarro C."/>
            <person name="Torres-Torres M."/>
            <person name="Geffroy V."/>
            <person name="Moghaddam S.M."/>
            <person name="Gao D."/>
            <person name="Abernathy B."/>
            <person name="Barry K."/>
            <person name="Blair M."/>
            <person name="Brick M.A."/>
            <person name="Chovatia M."/>
            <person name="Gepts P."/>
            <person name="Goodstein D.M."/>
            <person name="Gonzales M."/>
            <person name="Hellsten U."/>
            <person name="Hyten D.L."/>
            <person name="Jia G."/>
            <person name="Kelly J.D."/>
            <person name="Kudrna D."/>
            <person name="Lee R."/>
            <person name="Richard M.M."/>
            <person name="Miklas P.N."/>
            <person name="Osorno J.M."/>
            <person name="Rodrigues J."/>
            <person name="Thareau V."/>
            <person name="Urrea C.A."/>
            <person name="Wang M."/>
            <person name="Yu Y."/>
            <person name="Zhang M."/>
            <person name="Wing R.A."/>
            <person name="Cregan P.B."/>
            <person name="Rokhsar D.S."/>
            <person name="Jackson S.A."/>
        </authorList>
    </citation>
    <scope>NUCLEOTIDE SEQUENCE [LARGE SCALE GENOMIC DNA]</scope>
    <source>
        <strain evidence="9">cv. G19833</strain>
    </source>
</reference>
<evidence type="ECO:0000256" key="5">
    <source>
        <dbReference type="SAM" id="Phobius"/>
    </source>
</evidence>
<dbReference type="Pfam" id="PF06813">
    <property type="entry name" value="Nodulin-like"/>
    <property type="match status" value="1"/>
</dbReference>
<keyword evidence="2 5" id="KW-0812">Transmembrane</keyword>
<dbReference type="Pfam" id="PF23262">
    <property type="entry name" value="NFD4_C"/>
    <property type="match status" value="1"/>
</dbReference>
<dbReference type="OrthoDB" id="410267at2759"/>
<evidence type="ECO:0000256" key="2">
    <source>
        <dbReference type="ARBA" id="ARBA00022692"/>
    </source>
</evidence>
<feature type="transmembrane region" description="Helical" evidence="5">
    <location>
        <begin position="416"/>
        <end position="434"/>
    </location>
</feature>
<dbReference type="eggNOG" id="ENOG502QTX1">
    <property type="taxonomic scope" value="Eukaryota"/>
</dbReference>
<dbReference type="Gene3D" id="1.20.1250.20">
    <property type="entry name" value="MFS general substrate transporter like domains"/>
    <property type="match status" value="2"/>
</dbReference>
<dbReference type="OMA" id="NCVLMVI"/>
<evidence type="ECO:0000256" key="3">
    <source>
        <dbReference type="ARBA" id="ARBA00022989"/>
    </source>
</evidence>
<accession>V7AHJ9</accession>
<feature type="transmembrane region" description="Helical" evidence="5">
    <location>
        <begin position="28"/>
        <end position="47"/>
    </location>
</feature>
<feature type="domain" description="NFD4 C-terminal" evidence="7">
    <location>
        <begin position="341"/>
        <end position="556"/>
    </location>
</feature>